<dbReference type="EMBL" id="QWGR01000012">
    <property type="protein sequence ID" value="RIJ46738.1"/>
    <property type="molecule type" value="Genomic_DNA"/>
</dbReference>
<reference evidence="9 10" key="1">
    <citation type="submission" date="2018-08" db="EMBL/GenBank/DDBJ databases">
        <title>Pallidiluteibacterium maritimus gen. nov., sp. nov., isolated from coastal sediment.</title>
        <authorList>
            <person name="Zhou L.Y."/>
        </authorList>
    </citation>
    <scope>NUCLEOTIDE SEQUENCE [LARGE SCALE GENOMIC DNA]</scope>
    <source>
        <strain evidence="9 10">XSD2</strain>
    </source>
</reference>
<comment type="similarity">
    <text evidence="2">Belongs to the OmpP1/FadL family.</text>
</comment>
<dbReference type="RefSeq" id="WP_119439283.1">
    <property type="nucleotide sequence ID" value="NZ_QWGR01000012.1"/>
</dbReference>
<keyword evidence="7" id="KW-0998">Cell outer membrane</keyword>
<dbReference type="InterPro" id="IPR005017">
    <property type="entry name" value="OMPP1/FadL/TodX"/>
</dbReference>
<dbReference type="PANTHER" id="PTHR35093:SF8">
    <property type="entry name" value="OUTER MEMBRANE PROTEIN NMB0088-RELATED"/>
    <property type="match status" value="1"/>
</dbReference>
<dbReference type="OrthoDB" id="9922at2"/>
<evidence type="ECO:0000256" key="7">
    <source>
        <dbReference type="ARBA" id="ARBA00023237"/>
    </source>
</evidence>
<feature type="chain" id="PRO_5017196284" description="Long-chain fatty acid transporter" evidence="8">
    <location>
        <begin position="25"/>
        <end position="417"/>
    </location>
</feature>
<accession>A0A399STN9</accession>
<keyword evidence="6" id="KW-0472">Membrane</keyword>
<proteinExistence type="inferred from homology"/>
<name>A0A399STN9_9BACT</name>
<comment type="subcellular location">
    <subcellularLocation>
        <location evidence="1">Cell outer membrane</location>
        <topology evidence="1">Multi-pass membrane protein</topology>
    </subcellularLocation>
</comment>
<dbReference type="Proteomes" id="UP000265926">
    <property type="component" value="Unassembled WGS sequence"/>
</dbReference>
<evidence type="ECO:0008006" key="11">
    <source>
        <dbReference type="Google" id="ProtNLM"/>
    </source>
</evidence>
<keyword evidence="3" id="KW-1134">Transmembrane beta strand</keyword>
<evidence type="ECO:0000256" key="5">
    <source>
        <dbReference type="ARBA" id="ARBA00022729"/>
    </source>
</evidence>
<protein>
    <recommendedName>
        <fullName evidence="11">Long-chain fatty acid transporter</fullName>
    </recommendedName>
</protein>
<dbReference type="Gene3D" id="2.40.160.60">
    <property type="entry name" value="Outer membrane protein transport protein (OMPP1/FadL/TodX)"/>
    <property type="match status" value="1"/>
</dbReference>
<evidence type="ECO:0000256" key="3">
    <source>
        <dbReference type="ARBA" id="ARBA00022452"/>
    </source>
</evidence>
<evidence type="ECO:0000313" key="10">
    <source>
        <dbReference type="Proteomes" id="UP000265926"/>
    </source>
</evidence>
<dbReference type="PANTHER" id="PTHR35093">
    <property type="entry name" value="OUTER MEMBRANE PROTEIN NMB0088-RELATED"/>
    <property type="match status" value="1"/>
</dbReference>
<evidence type="ECO:0000256" key="2">
    <source>
        <dbReference type="ARBA" id="ARBA00008163"/>
    </source>
</evidence>
<dbReference type="AlphaFoldDB" id="A0A399STN9"/>
<feature type="signal peptide" evidence="8">
    <location>
        <begin position="1"/>
        <end position="24"/>
    </location>
</feature>
<evidence type="ECO:0000313" key="9">
    <source>
        <dbReference type="EMBL" id="RIJ46738.1"/>
    </source>
</evidence>
<keyword evidence="10" id="KW-1185">Reference proteome</keyword>
<sequence length="417" mass="44557">MKKATYRLFSLLLVFQLVALYSSATDGYFSTGYGTINKGFAGAGVAFYQGSLINGNPAATVFLGQQYQVGIDFFNPNRQYTIGGSPAADAMFPLAPGTIKSDSKLFLLPSAGANWMLNEKSSISAALFGNGGMNTDYPTMTFGDPSSKSTGVNLAQLFGNITYSHKLGEKHSIGVTGVISYQYFEAKGLASFAGFSSDASALSGNGKDNGFGYGFKIGYLGHLTENFAIGLTYQSKEYMSEFKDYAGLFAEQGDFDIPSSWTAGISWEFVSDLTLIADAKAIHYNEVKSIGNPMLPNLMQGPLGGDAGAGFGWENIMVYKVGLNYAGLDTWEFRCGASFGKNPVPESEVLFNILAPGVIENQLALGLSKAVGSKGNKIHFAVNYAMNSSVKGDNPMAQGQTIEVEMNQLELELGFSF</sequence>
<evidence type="ECO:0000256" key="1">
    <source>
        <dbReference type="ARBA" id="ARBA00004571"/>
    </source>
</evidence>
<dbReference type="GO" id="GO:0009279">
    <property type="term" value="C:cell outer membrane"/>
    <property type="evidence" value="ECO:0007669"/>
    <property type="project" value="UniProtKB-SubCell"/>
</dbReference>
<dbReference type="GO" id="GO:0015483">
    <property type="term" value="F:long-chain fatty acid transporting porin activity"/>
    <property type="evidence" value="ECO:0007669"/>
    <property type="project" value="TreeGrafter"/>
</dbReference>
<dbReference type="SUPFAM" id="SSF56935">
    <property type="entry name" value="Porins"/>
    <property type="match status" value="1"/>
</dbReference>
<comment type="caution">
    <text evidence="9">The sequence shown here is derived from an EMBL/GenBank/DDBJ whole genome shotgun (WGS) entry which is preliminary data.</text>
</comment>
<gene>
    <name evidence="9" type="ORF">D1614_17575</name>
</gene>
<organism evidence="9 10">
    <name type="scientific">Maribellus luteus</name>
    <dbReference type="NCBI Taxonomy" id="2305463"/>
    <lineage>
        <taxon>Bacteria</taxon>
        <taxon>Pseudomonadati</taxon>
        <taxon>Bacteroidota</taxon>
        <taxon>Bacteroidia</taxon>
        <taxon>Marinilabiliales</taxon>
        <taxon>Prolixibacteraceae</taxon>
        <taxon>Maribellus</taxon>
    </lineage>
</organism>
<evidence type="ECO:0000256" key="8">
    <source>
        <dbReference type="SAM" id="SignalP"/>
    </source>
</evidence>
<evidence type="ECO:0000256" key="4">
    <source>
        <dbReference type="ARBA" id="ARBA00022692"/>
    </source>
</evidence>
<keyword evidence="5 8" id="KW-0732">Signal</keyword>
<evidence type="ECO:0000256" key="6">
    <source>
        <dbReference type="ARBA" id="ARBA00023136"/>
    </source>
</evidence>
<keyword evidence="4" id="KW-0812">Transmembrane</keyword>
<dbReference type="Pfam" id="PF03349">
    <property type="entry name" value="Toluene_X"/>
    <property type="match status" value="1"/>
</dbReference>